<dbReference type="Proteomes" id="UP000283090">
    <property type="component" value="Unassembled WGS sequence"/>
</dbReference>
<reference evidence="2 3" key="1">
    <citation type="submission" date="2019-01" db="EMBL/GenBank/DDBJ databases">
        <title>Intercellular communication is required for trap formation in the nematode-trapping fungus Duddingtonia flagrans.</title>
        <authorList>
            <person name="Youssar L."/>
            <person name="Wernet V."/>
            <person name="Hensel N."/>
            <person name="Hildebrandt H.-G."/>
            <person name="Fischer R."/>
        </authorList>
    </citation>
    <scope>NUCLEOTIDE SEQUENCE [LARGE SCALE GENOMIC DNA]</scope>
    <source>
        <strain evidence="2 3">CBS H-5679</strain>
    </source>
</reference>
<evidence type="ECO:0000313" key="3">
    <source>
        <dbReference type="Proteomes" id="UP000283090"/>
    </source>
</evidence>
<sequence length="612" mass="69593">MEGGTTNRKKGKAPERLSISEVRGGKRRRVSSPIDVWHMIADFIPTQDTQTLSALSRVSKTLYQNLTGRLYRDLIVAAPSNRNFMGCIEVLERYVSTSQRDSLRTNIPNPGPGNPSTLMIPASATPKNADPDLVPYCARYVKRLLVGWSNPGPGRTHILTAYLEQALENLTELEVLVWLDSHISFTDTVGQRLAKLNLKAFAFNFCCPRGSTSLSGIKNLVYLDIFRTQDGSGIRELLWNSKDTLKTLIYEEGIIPNPARADSLKNLLHDDEAIKCLLSNIDFTRLTYFEFSSTKHAVEKEDERETEVFSHQALFKALFEAYGSTLQSGRLMLKTLRFRSQFPVYPERYFLGLLSSFETLQTFIFEENGENQGDTERENPDGLLSALSNHKNLEWLSIHIPSSKEPRWQLSQDHFIKVRDCFPGLKHLACSYAKPNEPVPLAAKYSNPLAAIYDEDRILREEPTSSVLPTMPNLVSYAMPGNRGANSSPELQMGLIIEDILLEFLRQLKIQSEIGPEPKPRRWEDRYKLSVVTLGDVSFEVGSEPSKEQKKQHQDHEFKMESGALHTLYIRRISPQRLYDGDYPTIDSMKAVEWRVRNYNGTRGDWLQGIRL</sequence>
<protein>
    <submittedName>
        <fullName evidence="2">Uncharacterized protein</fullName>
    </submittedName>
</protein>
<dbReference type="EMBL" id="SAEB01000006">
    <property type="protein sequence ID" value="RVD86111.1"/>
    <property type="molecule type" value="Genomic_DNA"/>
</dbReference>
<dbReference type="AlphaFoldDB" id="A0A437A4K3"/>
<dbReference type="OrthoDB" id="5311681at2759"/>
<dbReference type="VEuPathDB" id="FungiDB:DFL_004405"/>
<keyword evidence="3" id="KW-1185">Reference proteome</keyword>
<accession>A0A437A4K3</accession>
<gene>
    <name evidence="2" type="ORF">DFL_004405</name>
</gene>
<comment type="caution">
    <text evidence="2">The sequence shown here is derived from an EMBL/GenBank/DDBJ whole genome shotgun (WGS) entry which is preliminary data.</text>
</comment>
<proteinExistence type="predicted"/>
<evidence type="ECO:0000256" key="1">
    <source>
        <dbReference type="SAM" id="MobiDB-lite"/>
    </source>
</evidence>
<feature type="region of interest" description="Disordered" evidence="1">
    <location>
        <begin position="1"/>
        <end position="26"/>
    </location>
</feature>
<organism evidence="2 3">
    <name type="scientific">Arthrobotrys flagrans</name>
    <name type="common">Nematode-trapping fungus</name>
    <name type="synonym">Trichothecium flagrans</name>
    <dbReference type="NCBI Taxonomy" id="97331"/>
    <lineage>
        <taxon>Eukaryota</taxon>
        <taxon>Fungi</taxon>
        <taxon>Dikarya</taxon>
        <taxon>Ascomycota</taxon>
        <taxon>Pezizomycotina</taxon>
        <taxon>Orbiliomycetes</taxon>
        <taxon>Orbiliales</taxon>
        <taxon>Orbiliaceae</taxon>
        <taxon>Arthrobotrys</taxon>
    </lineage>
</organism>
<dbReference type="RefSeq" id="XP_067491655.1">
    <property type="nucleotide sequence ID" value="XM_067633493.1"/>
</dbReference>
<dbReference type="STRING" id="97331.A0A437A4K3"/>
<name>A0A437A4K3_ARTFL</name>
<dbReference type="GeneID" id="93586716"/>
<evidence type="ECO:0000313" key="2">
    <source>
        <dbReference type="EMBL" id="RVD86111.1"/>
    </source>
</evidence>